<dbReference type="EMBL" id="BPLR01005879">
    <property type="protein sequence ID" value="GIY05788.1"/>
    <property type="molecule type" value="Genomic_DNA"/>
</dbReference>
<evidence type="ECO:0000313" key="2">
    <source>
        <dbReference type="Proteomes" id="UP001054945"/>
    </source>
</evidence>
<name>A0AAV4Q7V0_CAEEX</name>
<protein>
    <submittedName>
        <fullName evidence="1">Uncharacterized protein</fullName>
    </submittedName>
</protein>
<dbReference type="Proteomes" id="UP001054945">
    <property type="component" value="Unassembled WGS sequence"/>
</dbReference>
<accession>A0AAV4Q7V0</accession>
<reference evidence="1 2" key="1">
    <citation type="submission" date="2021-06" db="EMBL/GenBank/DDBJ databases">
        <title>Caerostris extrusa draft genome.</title>
        <authorList>
            <person name="Kono N."/>
            <person name="Arakawa K."/>
        </authorList>
    </citation>
    <scope>NUCLEOTIDE SEQUENCE [LARGE SCALE GENOMIC DNA]</scope>
</reference>
<proteinExistence type="predicted"/>
<organism evidence="1 2">
    <name type="scientific">Caerostris extrusa</name>
    <name type="common">Bark spider</name>
    <name type="synonym">Caerostris bankana</name>
    <dbReference type="NCBI Taxonomy" id="172846"/>
    <lineage>
        <taxon>Eukaryota</taxon>
        <taxon>Metazoa</taxon>
        <taxon>Ecdysozoa</taxon>
        <taxon>Arthropoda</taxon>
        <taxon>Chelicerata</taxon>
        <taxon>Arachnida</taxon>
        <taxon>Araneae</taxon>
        <taxon>Araneomorphae</taxon>
        <taxon>Entelegynae</taxon>
        <taxon>Araneoidea</taxon>
        <taxon>Araneidae</taxon>
        <taxon>Caerostris</taxon>
    </lineage>
</organism>
<gene>
    <name evidence="1" type="ORF">CEXT_34001</name>
</gene>
<evidence type="ECO:0000313" key="1">
    <source>
        <dbReference type="EMBL" id="GIY05788.1"/>
    </source>
</evidence>
<sequence>MCFTLYIVFDPKMIKEFVTLLSSCHLIFTFGLFCNYDYFGIYGNRGISGSSFKIFLLTPQIAENSTLSYQRLILYADKDGIILTVWGSRL</sequence>
<comment type="caution">
    <text evidence="1">The sequence shown here is derived from an EMBL/GenBank/DDBJ whole genome shotgun (WGS) entry which is preliminary data.</text>
</comment>
<dbReference type="AlphaFoldDB" id="A0AAV4Q7V0"/>
<keyword evidence="2" id="KW-1185">Reference proteome</keyword>